<proteinExistence type="predicted"/>
<gene>
    <name evidence="3" type="ORF">BCR34DRAFT_638123</name>
</gene>
<protein>
    <recommendedName>
        <fullName evidence="2">Nephrocystin 3-like N-terminal domain-containing protein</fullName>
    </recommendedName>
</protein>
<reference evidence="3 4" key="1">
    <citation type="submission" date="2016-07" db="EMBL/GenBank/DDBJ databases">
        <title>Pervasive Adenine N6-methylation of Active Genes in Fungi.</title>
        <authorList>
            <consortium name="DOE Joint Genome Institute"/>
            <person name="Mondo S.J."/>
            <person name="Dannebaum R.O."/>
            <person name="Kuo R.C."/>
            <person name="Labutti K."/>
            <person name="Haridas S."/>
            <person name="Kuo A."/>
            <person name="Salamov A."/>
            <person name="Ahrendt S.R."/>
            <person name="Lipzen A."/>
            <person name="Sullivan W."/>
            <person name="Andreopoulos W.B."/>
            <person name="Clum A."/>
            <person name="Lindquist E."/>
            <person name="Daum C."/>
            <person name="Ramamoorthy G.K."/>
            <person name="Gryganskyi A."/>
            <person name="Culley D."/>
            <person name="Magnuson J.K."/>
            <person name="James T.Y."/>
            <person name="O'Malley M.A."/>
            <person name="Stajich J.E."/>
            <person name="Spatafora J.W."/>
            <person name="Visel A."/>
            <person name="Grigoriev I.V."/>
        </authorList>
    </citation>
    <scope>NUCLEOTIDE SEQUENCE [LARGE SCALE GENOMIC DNA]</scope>
    <source>
        <strain evidence="3 4">CBS 115471</strain>
    </source>
</reference>
<organism evidence="3 4">
    <name type="scientific">Clohesyomyces aquaticus</name>
    <dbReference type="NCBI Taxonomy" id="1231657"/>
    <lineage>
        <taxon>Eukaryota</taxon>
        <taxon>Fungi</taxon>
        <taxon>Dikarya</taxon>
        <taxon>Ascomycota</taxon>
        <taxon>Pezizomycotina</taxon>
        <taxon>Dothideomycetes</taxon>
        <taxon>Pleosporomycetidae</taxon>
        <taxon>Pleosporales</taxon>
        <taxon>Lindgomycetaceae</taxon>
        <taxon>Clohesyomyces</taxon>
    </lineage>
</organism>
<dbReference type="AlphaFoldDB" id="A0A1Y1YR50"/>
<evidence type="ECO:0000259" key="2">
    <source>
        <dbReference type="Pfam" id="PF24883"/>
    </source>
</evidence>
<comment type="caution">
    <text evidence="3">The sequence shown here is derived from an EMBL/GenBank/DDBJ whole genome shotgun (WGS) entry which is preliminary data.</text>
</comment>
<dbReference type="OrthoDB" id="194358at2759"/>
<sequence>MKFALATARKKVKDDTVVSFFFNARGEEMEKSTIGTYRSLLLQLLERLPALQCVFESLGLSPSSISTEHQWNAESLKTLLEQTIQSLEGTSVVCFIDALDECEEEQVRDMVSFFEHVSELAVSSDIRFKVCFSSRHYPHITIRKGLDLVLEGQEGHKQDISNYLKSELKIGNSKIAQQIRVELQEKALGIFMWVVLVVGILNKEHDRGRIHLLRQRLKEIPSDLHKLFRDILTRDSRNKEELVLCIQWVLFAKKPLSPEQLYFAIISGIEPDAVSEWDSDEITSEVIKRFILDSSKGLTDITTSRHRRVQFIHESVQDFLLKEKGLSDIWPELRNLQGHSHNQLKQCCFNYMQTDVFTALNISGNLPEDSSRSDAAALRKLATEKFPFLEYAVQNVLHHADVAEGSGVSQHNFLQTFPRTRWIQLDNLFETREVRMHTKNMSLLYVLGEHSMSNLAKLHPSDLSCLEEEEERYGTPLFAAMSCGSDEAVQVFLEVLHKNQLMGSHPPEIYSRYHENKKIKKCLDAFSSSQKEGAYLHIWQRADARW</sequence>
<keyword evidence="1" id="KW-0677">Repeat</keyword>
<dbReference type="InterPro" id="IPR056884">
    <property type="entry name" value="NPHP3-like_N"/>
</dbReference>
<dbReference type="EMBL" id="MCFA01000183">
    <property type="protein sequence ID" value="ORY00446.1"/>
    <property type="molecule type" value="Genomic_DNA"/>
</dbReference>
<dbReference type="PANTHER" id="PTHR10039">
    <property type="entry name" value="AMELOGENIN"/>
    <property type="match status" value="1"/>
</dbReference>
<name>A0A1Y1YR50_9PLEO</name>
<dbReference type="PANTHER" id="PTHR10039:SF5">
    <property type="entry name" value="NACHT DOMAIN-CONTAINING PROTEIN"/>
    <property type="match status" value="1"/>
</dbReference>
<evidence type="ECO:0000313" key="4">
    <source>
        <dbReference type="Proteomes" id="UP000193144"/>
    </source>
</evidence>
<dbReference type="Proteomes" id="UP000193144">
    <property type="component" value="Unassembled WGS sequence"/>
</dbReference>
<feature type="domain" description="Nephrocystin 3-like N-terminal" evidence="2">
    <location>
        <begin position="14"/>
        <end position="135"/>
    </location>
</feature>
<evidence type="ECO:0000313" key="3">
    <source>
        <dbReference type="EMBL" id="ORY00446.1"/>
    </source>
</evidence>
<accession>A0A1Y1YR50</accession>
<keyword evidence="4" id="KW-1185">Reference proteome</keyword>
<evidence type="ECO:0000256" key="1">
    <source>
        <dbReference type="ARBA" id="ARBA00022737"/>
    </source>
</evidence>
<dbReference type="Pfam" id="PF24883">
    <property type="entry name" value="NPHP3_N"/>
    <property type="match status" value="1"/>
</dbReference>
<dbReference type="STRING" id="1231657.A0A1Y1YR50"/>